<dbReference type="InterPro" id="IPR017937">
    <property type="entry name" value="Thioredoxin_CS"/>
</dbReference>
<keyword evidence="1" id="KW-1015">Disulfide bond</keyword>
<dbReference type="EMBL" id="DAKRPA010000019">
    <property type="protein sequence ID" value="DBA03467.1"/>
    <property type="molecule type" value="Genomic_DNA"/>
</dbReference>
<sequence>MLRHALQTTRALTAPRFAAQHARSFATGGRVKLLGSDDAYDQLTKAGSGKKAIVYFTAKWCPPCKMISPVYDELSSQYTDIEFAKVDVDELDETAAKAGVRSMPTFYLFDNGTLQRGMSFSGADEALLRDVIKKLNDL</sequence>
<comment type="caution">
    <text evidence="3">The sequence shown here is derived from an EMBL/GenBank/DDBJ whole genome shotgun (WGS) entry which is preliminary data.</text>
</comment>
<dbReference type="Proteomes" id="UP001146120">
    <property type="component" value="Unassembled WGS sequence"/>
</dbReference>
<evidence type="ECO:0000259" key="2">
    <source>
        <dbReference type="PROSITE" id="PS51352"/>
    </source>
</evidence>
<dbReference type="PROSITE" id="PS51352">
    <property type="entry name" value="THIOREDOXIN_2"/>
    <property type="match status" value="1"/>
</dbReference>
<evidence type="ECO:0000313" key="3">
    <source>
        <dbReference type="EMBL" id="DBA03467.1"/>
    </source>
</evidence>
<dbReference type="FunFam" id="3.40.30.10:FF:000245">
    <property type="entry name" value="Thioredoxin"/>
    <property type="match status" value="1"/>
</dbReference>
<accession>A0AAV2ZD29</accession>
<dbReference type="PANTHER" id="PTHR46115">
    <property type="entry name" value="THIOREDOXIN-LIKE PROTEIN 1"/>
    <property type="match status" value="1"/>
</dbReference>
<dbReference type="PROSITE" id="PS51354">
    <property type="entry name" value="GLUTAREDOXIN_2"/>
    <property type="match status" value="1"/>
</dbReference>
<organism evidence="3 4">
    <name type="scientific">Lagenidium giganteum</name>
    <dbReference type="NCBI Taxonomy" id="4803"/>
    <lineage>
        <taxon>Eukaryota</taxon>
        <taxon>Sar</taxon>
        <taxon>Stramenopiles</taxon>
        <taxon>Oomycota</taxon>
        <taxon>Peronosporomycetes</taxon>
        <taxon>Pythiales</taxon>
        <taxon>Pythiaceae</taxon>
    </lineage>
</organism>
<dbReference type="InterPro" id="IPR013766">
    <property type="entry name" value="Thioredoxin_domain"/>
</dbReference>
<protein>
    <recommendedName>
        <fullName evidence="2">Thioredoxin domain-containing protein</fullName>
    </recommendedName>
</protein>
<dbReference type="InterPro" id="IPR036249">
    <property type="entry name" value="Thioredoxin-like_sf"/>
</dbReference>
<gene>
    <name evidence="3" type="ORF">N0F65_002875</name>
</gene>
<dbReference type="Pfam" id="PF00085">
    <property type="entry name" value="Thioredoxin"/>
    <property type="match status" value="1"/>
</dbReference>
<dbReference type="PRINTS" id="PR00421">
    <property type="entry name" value="THIOREDOXIN"/>
</dbReference>
<reference evidence="3" key="1">
    <citation type="submission" date="2022-11" db="EMBL/GenBank/DDBJ databases">
        <authorList>
            <person name="Morgan W.R."/>
            <person name="Tartar A."/>
        </authorList>
    </citation>
    <scope>NUCLEOTIDE SEQUENCE</scope>
    <source>
        <strain evidence="3">ARSEF 373</strain>
    </source>
</reference>
<dbReference type="CDD" id="cd02947">
    <property type="entry name" value="TRX_family"/>
    <property type="match status" value="1"/>
</dbReference>
<name>A0AAV2ZD29_9STRA</name>
<dbReference type="PROSITE" id="PS00194">
    <property type="entry name" value="THIOREDOXIN_1"/>
    <property type="match status" value="1"/>
</dbReference>
<dbReference type="AlphaFoldDB" id="A0AAV2ZD29"/>
<keyword evidence="4" id="KW-1185">Reference proteome</keyword>
<evidence type="ECO:0000313" key="4">
    <source>
        <dbReference type="Proteomes" id="UP001146120"/>
    </source>
</evidence>
<dbReference type="SUPFAM" id="SSF52833">
    <property type="entry name" value="Thioredoxin-like"/>
    <property type="match status" value="1"/>
</dbReference>
<feature type="domain" description="Thioredoxin" evidence="2">
    <location>
        <begin position="8"/>
        <end position="137"/>
    </location>
</feature>
<dbReference type="Gene3D" id="3.40.30.10">
    <property type="entry name" value="Glutaredoxin"/>
    <property type="match status" value="1"/>
</dbReference>
<evidence type="ECO:0000256" key="1">
    <source>
        <dbReference type="ARBA" id="ARBA00023157"/>
    </source>
</evidence>
<proteinExistence type="predicted"/>
<reference evidence="3" key="2">
    <citation type="journal article" date="2023" name="Microbiol Resour">
        <title>Decontamination and Annotation of the Draft Genome Sequence of the Oomycete Lagenidium giganteum ARSEF 373.</title>
        <authorList>
            <person name="Morgan W.R."/>
            <person name="Tartar A."/>
        </authorList>
    </citation>
    <scope>NUCLEOTIDE SEQUENCE</scope>
    <source>
        <strain evidence="3">ARSEF 373</strain>
    </source>
</reference>